<dbReference type="Proteomes" id="UP000523000">
    <property type="component" value="Unassembled WGS sequence"/>
</dbReference>
<dbReference type="AlphaFoldDB" id="A0A839QRC5"/>
<keyword evidence="3" id="KW-1185">Reference proteome</keyword>
<dbReference type="EMBL" id="JACHVS010000002">
    <property type="protein sequence ID" value="MBB2996536.1"/>
    <property type="molecule type" value="Genomic_DNA"/>
</dbReference>
<evidence type="ECO:0000256" key="1">
    <source>
        <dbReference type="SAM" id="MobiDB-lite"/>
    </source>
</evidence>
<name>A0A839QRC5_9MICC</name>
<protein>
    <submittedName>
        <fullName evidence="2">Uncharacterized protein YgiM (DUF1202 family)</fullName>
    </submittedName>
</protein>
<evidence type="ECO:0000313" key="3">
    <source>
        <dbReference type="Proteomes" id="UP000523000"/>
    </source>
</evidence>
<accession>A0A839QRC5</accession>
<organism evidence="2 3">
    <name type="scientific">Paeniglutamicibacter cryotolerans</name>
    <dbReference type="NCBI Taxonomy" id="670079"/>
    <lineage>
        <taxon>Bacteria</taxon>
        <taxon>Bacillati</taxon>
        <taxon>Actinomycetota</taxon>
        <taxon>Actinomycetes</taxon>
        <taxon>Micrococcales</taxon>
        <taxon>Micrococcaceae</taxon>
        <taxon>Paeniglutamicibacter</taxon>
    </lineage>
</organism>
<proteinExistence type="predicted"/>
<dbReference type="RefSeq" id="WP_183512098.1">
    <property type="nucleotide sequence ID" value="NZ_BAABGK010000033.1"/>
</dbReference>
<feature type="region of interest" description="Disordered" evidence="1">
    <location>
        <begin position="44"/>
        <end position="63"/>
    </location>
</feature>
<reference evidence="2 3" key="1">
    <citation type="submission" date="2020-08" db="EMBL/GenBank/DDBJ databases">
        <title>Sequencing the genomes of 1000 actinobacteria strains.</title>
        <authorList>
            <person name="Klenk H.-P."/>
        </authorList>
    </citation>
    <scope>NUCLEOTIDE SEQUENCE [LARGE SCALE GENOMIC DNA]</scope>
    <source>
        <strain evidence="2 3">DSM 22826</strain>
    </source>
</reference>
<sequence length="347" mass="36572">MMVVKKASVHRSASTTAGKAATFAAKTLVMVPDTKGSGWAKVQSEGKRGWIPSSKPSQPGTPRFISTKAIAPRAGIKSGRVIATAPKGYTMWGTGKAKSGYVQVQLFGYAGWVPSGGLKRISMANYATKQVTKLRSSAGSGKVLAAVPKAYVIRTTTNTKALSGSRVKVQYRNTTGWLATRDLKSASLQTPAGPGASSYSDSAYASVLRGHVAKWCPGVNLRVTKNAGEYYAESIPLRIPIGRKGKNDPLAPDIKATGPHECAHIKQFKVYPSGFKNLTDRAEAINPSRDGRGIEHLTDCMSDQMGAKRTGSLADGSMYRSGYGGTCTSTQKAAAKALLNGKKPVGG</sequence>
<gene>
    <name evidence="2" type="ORF">E9229_002783</name>
</gene>
<comment type="caution">
    <text evidence="2">The sequence shown here is derived from an EMBL/GenBank/DDBJ whole genome shotgun (WGS) entry which is preliminary data.</text>
</comment>
<evidence type="ECO:0000313" key="2">
    <source>
        <dbReference type="EMBL" id="MBB2996536.1"/>
    </source>
</evidence>